<dbReference type="AlphaFoldDB" id="A0AAX4K591"/>
<evidence type="ECO:0000313" key="3">
    <source>
        <dbReference type="EMBL" id="WWC92318.1"/>
    </source>
</evidence>
<dbReference type="Pfam" id="PF00169">
    <property type="entry name" value="PH"/>
    <property type="match status" value="1"/>
</dbReference>
<dbReference type="Proteomes" id="UP001355207">
    <property type="component" value="Chromosome 10"/>
</dbReference>
<feature type="domain" description="PH" evidence="2">
    <location>
        <begin position="563"/>
        <end position="661"/>
    </location>
</feature>
<sequence>MRRAVSLKHNPSYSVHFRTDGTFTDTHPPSFSFIGTSKAPLRLLSTNLSYTATVPILCQYTMEAIGSCRVSFKCASPASSGVATPDSAWQPMNSQLVAGTKFTFTITIDGVKGLSSVDYASIHLQTRLSSLVGSSVVSEDIFASLPVNLDQSSVAHLNLKRTVSVILTDEMIDHIQNSYVTVEFFAKVRSEYLSALERWDRNRENTPPNSIPGTPSRVKESKPAMRRCETDFVGHEHHDILASVEIRQLGPNGEYVPSEVIDDVFQLHQGLQRRINIKLTHSSGKAFPWKNLQHVTTSDIRVVDKGNCSSVNETQVEMRLGDPDIEYSPDGTSILQASGVWDTSSHGCKQLDRRTPSDQYLMIKLSLLVDVETLDEPPVFQLDLKIKILGRESRRSSILTFFQQSKIYHSITSIFSIDLQPPLARSTNDLWRLDTSKKHVRGEEILSDSIGNEWKPRSLSLLEDFQNMKRTTKNLADVQATKSILDLIGDIDNDDRKYNEEEKVELQRKCLGLWKKQMDQRVLIDVKRESPEEEAVARKLRKLLPDLEPKLVPTVRLQNKIENVVKSGPLMLLRDSQNNQWIKMVFVLRRPYLHLHENPNTRESQIINLSKAHVTPSPDVEMLLGRKFAFTIFTPTNSYILQAGSEKEMRDWISVISTSCDL</sequence>
<keyword evidence="4" id="KW-1185">Reference proteome</keyword>
<dbReference type="Pfam" id="PF12473">
    <property type="entry name" value="DUF3694"/>
    <property type="match status" value="1"/>
</dbReference>
<organism evidence="3 4">
    <name type="scientific">Kwoniella dendrophila CBS 6074</name>
    <dbReference type="NCBI Taxonomy" id="1295534"/>
    <lineage>
        <taxon>Eukaryota</taxon>
        <taxon>Fungi</taxon>
        <taxon>Dikarya</taxon>
        <taxon>Basidiomycota</taxon>
        <taxon>Agaricomycotina</taxon>
        <taxon>Tremellomycetes</taxon>
        <taxon>Tremellales</taxon>
        <taxon>Cryptococcaceae</taxon>
        <taxon>Kwoniella</taxon>
    </lineage>
</organism>
<name>A0AAX4K591_9TREE</name>
<reference evidence="3 4" key="1">
    <citation type="submission" date="2024-01" db="EMBL/GenBank/DDBJ databases">
        <title>Comparative genomics of Cryptococcus and Kwoniella reveals pathogenesis evolution and contrasting modes of karyotype evolution via chromosome fusion or intercentromeric recombination.</title>
        <authorList>
            <person name="Coelho M.A."/>
            <person name="David-Palma M."/>
            <person name="Shea T."/>
            <person name="Bowers K."/>
            <person name="McGinley-Smith S."/>
            <person name="Mohammad A.W."/>
            <person name="Gnirke A."/>
            <person name="Yurkov A.M."/>
            <person name="Nowrousian M."/>
            <person name="Sun S."/>
            <person name="Cuomo C.A."/>
            <person name="Heitman J."/>
        </authorList>
    </citation>
    <scope>NUCLEOTIDE SEQUENCE [LARGE SCALE GENOMIC DNA]</scope>
    <source>
        <strain evidence="3 4">CBS 6074</strain>
    </source>
</reference>
<dbReference type="SMART" id="SM00233">
    <property type="entry name" value="PH"/>
    <property type="match status" value="1"/>
</dbReference>
<evidence type="ECO:0000256" key="1">
    <source>
        <dbReference type="SAM" id="MobiDB-lite"/>
    </source>
</evidence>
<gene>
    <name evidence="3" type="ORF">L201_007272</name>
</gene>
<dbReference type="InterPro" id="IPR049780">
    <property type="entry name" value="PH_KIFIA_KIFIB"/>
</dbReference>
<dbReference type="InterPro" id="IPR011993">
    <property type="entry name" value="PH-like_dom_sf"/>
</dbReference>
<dbReference type="CDD" id="cd01233">
    <property type="entry name" value="PH_KIFIA_KIFIB"/>
    <property type="match status" value="1"/>
</dbReference>
<evidence type="ECO:0000313" key="4">
    <source>
        <dbReference type="Proteomes" id="UP001355207"/>
    </source>
</evidence>
<evidence type="ECO:0000259" key="2">
    <source>
        <dbReference type="PROSITE" id="PS50003"/>
    </source>
</evidence>
<dbReference type="InterPro" id="IPR001849">
    <property type="entry name" value="PH_domain"/>
</dbReference>
<feature type="region of interest" description="Disordered" evidence="1">
    <location>
        <begin position="202"/>
        <end position="224"/>
    </location>
</feature>
<dbReference type="PROSITE" id="PS50003">
    <property type="entry name" value="PH_DOMAIN"/>
    <property type="match status" value="1"/>
</dbReference>
<dbReference type="SUPFAM" id="SSF50729">
    <property type="entry name" value="PH domain-like"/>
    <property type="match status" value="1"/>
</dbReference>
<dbReference type="Gene3D" id="2.30.29.30">
    <property type="entry name" value="Pleckstrin-homology domain (PH domain)/Phosphotyrosine-binding domain (PTB)"/>
    <property type="match status" value="1"/>
</dbReference>
<dbReference type="InterPro" id="IPR022164">
    <property type="entry name" value="Kinesin-like"/>
</dbReference>
<dbReference type="RefSeq" id="XP_066079080.1">
    <property type="nucleotide sequence ID" value="XM_066222983.1"/>
</dbReference>
<accession>A0AAX4K591</accession>
<proteinExistence type="predicted"/>
<dbReference type="EMBL" id="CP144107">
    <property type="protein sequence ID" value="WWC92318.1"/>
    <property type="molecule type" value="Genomic_DNA"/>
</dbReference>
<protein>
    <recommendedName>
        <fullName evidence="2">PH domain-containing protein</fullName>
    </recommendedName>
</protein>
<dbReference type="GeneID" id="91097941"/>